<reference evidence="2" key="3">
    <citation type="journal article" date="2017" name="Nature">
        <title>Genome sequence of the progenitor of the wheat D genome Aegilops tauschii.</title>
        <authorList>
            <person name="Luo M.C."/>
            <person name="Gu Y.Q."/>
            <person name="Puiu D."/>
            <person name="Wang H."/>
            <person name="Twardziok S.O."/>
            <person name="Deal K.R."/>
            <person name="Huo N."/>
            <person name="Zhu T."/>
            <person name="Wang L."/>
            <person name="Wang Y."/>
            <person name="McGuire P.E."/>
            <person name="Liu S."/>
            <person name="Long H."/>
            <person name="Ramasamy R.K."/>
            <person name="Rodriguez J.C."/>
            <person name="Van S.L."/>
            <person name="Yuan L."/>
            <person name="Wang Z."/>
            <person name="Xia Z."/>
            <person name="Xiao L."/>
            <person name="Anderson O.D."/>
            <person name="Ouyang S."/>
            <person name="Liang Y."/>
            <person name="Zimin A.V."/>
            <person name="Pertea G."/>
            <person name="Qi P."/>
            <person name="Bennetzen J.L."/>
            <person name="Dai X."/>
            <person name="Dawson M.W."/>
            <person name="Muller H.G."/>
            <person name="Kugler K."/>
            <person name="Rivarola-Duarte L."/>
            <person name="Spannagl M."/>
            <person name="Mayer K.F.X."/>
            <person name="Lu F.H."/>
            <person name="Bevan M.W."/>
            <person name="Leroy P."/>
            <person name="Li P."/>
            <person name="You F.M."/>
            <person name="Sun Q."/>
            <person name="Liu Z."/>
            <person name="Lyons E."/>
            <person name="Wicker T."/>
            <person name="Salzberg S.L."/>
            <person name="Devos K.M."/>
            <person name="Dvorak J."/>
        </authorList>
    </citation>
    <scope>NUCLEOTIDE SEQUENCE [LARGE SCALE GENOMIC DNA]</scope>
    <source>
        <strain evidence="2">cv. AL8/78</strain>
    </source>
</reference>
<dbReference type="AlphaFoldDB" id="A0A453I0T8"/>
<sequence>MSGTAVPGSATSQGSRHQSGGSRWDIPQAGGSRGMRSHPHEVLRYCPSSSTWKRDSSTIQMGSTNNLRGIKGKNLGSMDLDINVVKGGSAMAFGQEEGGNYDRWPLRSPSLVVRIGTVSSRQEASSPAAIDRLHHMDLDVGKGTKRLSGMI</sequence>
<keyword evidence="3" id="KW-1185">Reference proteome</keyword>
<reference evidence="3" key="2">
    <citation type="journal article" date="2017" name="Nat. Plants">
        <title>The Aegilops tauschii genome reveals multiple impacts of transposons.</title>
        <authorList>
            <person name="Zhao G."/>
            <person name="Zou C."/>
            <person name="Li K."/>
            <person name="Wang K."/>
            <person name="Li T."/>
            <person name="Gao L."/>
            <person name="Zhang X."/>
            <person name="Wang H."/>
            <person name="Yang Z."/>
            <person name="Liu X."/>
            <person name="Jiang W."/>
            <person name="Mao L."/>
            <person name="Kong X."/>
            <person name="Jiao Y."/>
            <person name="Jia J."/>
        </authorList>
    </citation>
    <scope>NUCLEOTIDE SEQUENCE [LARGE SCALE GENOMIC DNA]</scope>
    <source>
        <strain evidence="3">cv. AL8/78</strain>
    </source>
</reference>
<evidence type="ECO:0000256" key="1">
    <source>
        <dbReference type="SAM" id="MobiDB-lite"/>
    </source>
</evidence>
<reference evidence="3" key="1">
    <citation type="journal article" date="2014" name="Science">
        <title>Ancient hybridizations among the ancestral genomes of bread wheat.</title>
        <authorList>
            <consortium name="International Wheat Genome Sequencing Consortium,"/>
            <person name="Marcussen T."/>
            <person name="Sandve S.R."/>
            <person name="Heier L."/>
            <person name="Spannagl M."/>
            <person name="Pfeifer M."/>
            <person name="Jakobsen K.S."/>
            <person name="Wulff B.B."/>
            <person name="Steuernagel B."/>
            <person name="Mayer K.F."/>
            <person name="Olsen O.A."/>
        </authorList>
    </citation>
    <scope>NUCLEOTIDE SEQUENCE [LARGE SCALE GENOMIC DNA]</scope>
    <source>
        <strain evidence="3">cv. AL8/78</strain>
    </source>
</reference>
<evidence type="ECO:0000313" key="2">
    <source>
        <dbReference type="EnsemblPlants" id="AET4Gv20391600.1"/>
    </source>
</evidence>
<protein>
    <submittedName>
        <fullName evidence="2">Uncharacterized protein</fullName>
    </submittedName>
</protein>
<organism evidence="2 3">
    <name type="scientific">Aegilops tauschii subsp. strangulata</name>
    <name type="common">Goatgrass</name>
    <dbReference type="NCBI Taxonomy" id="200361"/>
    <lineage>
        <taxon>Eukaryota</taxon>
        <taxon>Viridiplantae</taxon>
        <taxon>Streptophyta</taxon>
        <taxon>Embryophyta</taxon>
        <taxon>Tracheophyta</taxon>
        <taxon>Spermatophyta</taxon>
        <taxon>Magnoliopsida</taxon>
        <taxon>Liliopsida</taxon>
        <taxon>Poales</taxon>
        <taxon>Poaceae</taxon>
        <taxon>BOP clade</taxon>
        <taxon>Pooideae</taxon>
        <taxon>Triticodae</taxon>
        <taxon>Triticeae</taxon>
        <taxon>Triticinae</taxon>
        <taxon>Aegilops</taxon>
    </lineage>
</organism>
<reference evidence="2" key="4">
    <citation type="submission" date="2019-03" db="UniProtKB">
        <authorList>
            <consortium name="EnsemblPlants"/>
        </authorList>
    </citation>
    <scope>IDENTIFICATION</scope>
</reference>
<dbReference type="Proteomes" id="UP000015105">
    <property type="component" value="Chromosome 4D"/>
</dbReference>
<dbReference type="Gramene" id="AET4Gv20391600.1">
    <property type="protein sequence ID" value="AET4Gv20391600.1"/>
    <property type="gene ID" value="AET4Gv20391600"/>
</dbReference>
<feature type="compositionally biased region" description="Low complexity" evidence="1">
    <location>
        <begin position="12"/>
        <end position="23"/>
    </location>
</feature>
<name>A0A453I0T8_AEGTS</name>
<feature type="region of interest" description="Disordered" evidence="1">
    <location>
        <begin position="1"/>
        <end position="40"/>
    </location>
</feature>
<dbReference type="EnsemblPlants" id="AET4Gv20391600.1">
    <property type="protein sequence ID" value="AET4Gv20391600.1"/>
    <property type="gene ID" value="AET4Gv20391600"/>
</dbReference>
<evidence type="ECO:0000313" key="3">
    <source>
        <dbReference type="Proteomes" id="UP000015105"/>
    </source>
</evidence>
<proteinExistence type="predicted"/>
<accession>A0A453I0T8</accession>
<reference evidence="2" key="5">
    <citation type="journal article" date="2021" name="G3 (Bethesda)">
        <title>Aegilops tauschii genome assembly Aet v5.0 features greater sequence contiguity and improved annotation.</title>
        <authorList>
            <person name="Wang L."/>
            <person name="Zhu T."/>
            <person name="Rodriguez J.C."/>
            <person name="Deal K.R."/>
            <person name="Dubcovsky J."/>
            <person name="McGuire P.E."/>
            <person name="Lux T."/>
            <person name="Spannagl M."/>
            <person name="Mayer K.F.X."/>
            <person name="Baldrich P."/>
            <person name="Meyers B.C."/>
            <person name="Huo N."/>
            <person name="Gu Y.Q."/>
            <person name="Zhou H."/>
            <person name="Devos K.M."/>
            <person name="Bennetzen J.L."/>
            <person name="Unver T."/>
            <person name="Budak H."/>
            <person name="Gulick P.J."/>
            <person name="Galiba G."/>
            <person name="Kalapos B."/>
            <person name="Nelson D.R."/>
            <person name="Li P."/>
            <person name="You F.M."/>
            <person name="Luo M.C."/>
            <person name="Dvorak J."/>
        </authorList>
    </citation>
    <scope>NUCLEOTIDE SEQUENCE [LARGE SCALE GENOMIC DNA]</scope>
    <source>
        <strain evidence="2">cv. AL8/78</strain>
    </source>
</reference>